<organism evidence="5 6">
    <name type="scientific">Rhodococcus tibetensis</name>
    <dbReference type="NCBI Taxonomy" id="2965064"/>
    <lineage>
        <taxon>Bacteria</taxon>
        <taxon>Bacillati</taxon>
        <taxon>Actinomycetota</taxon>
        <taxon>Actinomycetes</taxon>
        <taxon>Mycobacteriales</taxon>
        <taxon>Nocardiaceae</taxon>
        <taxon>Rhodococcus</taxon>
    </lineage>
</organism>
<dbReference type="PANTHER" id="PTHR43347:SF3">
    <property type="entry name" value="ACYL-COA SYNTHETASE SHORT-CHAIN FAMILY MEMBER 3, MITOCHONDRIAL"/>
    <property type="match status" value="1"/>
</dbReference>
<evidence type="ECO:0000313" key="6">
    <source>
        <dbReference type="Proteomes" id="UP001524501"/>
    </source>
</evidence>
<dbReference type="EMBL" id="JANFQF010000001">
    <property type="protein sequence ID" value="MCQ4118008.1"/>
    <property type="molecule type" value="Genomic_DNA"/>
</dbReference>
<feature type="domain" description="Acetyl-coenzyme A synthetase N-terminal" evidence="4">
    <location>
        <begin position="12"/>
        <end position="66"/>
    </location>
</feature>
<dbReference type="Gene3D" id="3.30.300.30">
    <property type="match status" value="1"/>
</dbReference>
<dbReference type="PROSITE" id="PS00455">
    <property type="entry name" value="AMP_BINDING"/>
    <property type="match status" value="1"/>
</dbReference>
<comment type="caution">
    <text evidence="5">The sequence shown here is derived from an EMBL/GenBank/DDBJ whole genome shotgun (WGS) entry which is preliminary data.</text>
</comment>
<sequence length="639" mass="68558">MSSPTASAGRSYADVYRESVEHSEEFWLKAAAAVEWVEEPTQALDATSAPMYRWFPGARLNTCFNALDRHVRDGRGDQDALVYDSAMVPEASRTYTYTQLLDEVSRFAGVLAGQGVVAGDRVIIYMPMIPEAAIAMLACARIGAVHSVVFGGFAAKELATRIDDAGPVALVTASGGLEPGRTVEYLPMVAKALELSSTPPHTVIVKNRDHVPGSAADYRNGAAAWFDWDALAADASPAQPVPVAATDPLYILYTSGTTGKPKGVVRDNGGHAVALTWSMSNVYDIGPGEVWWTASDVGWVVGHSYIVYGPLLVGATSVLYEGKPVGTPDAGAFWRVVSDHRVSALFTAPTAIRAVRKADPDAKEIANYDISSLKTLFAAGERLDPDTYAWATRVLDLPVIDHWWQTETGWAICANLRGLDPMPVKAGSPTVPVPGYRVEVVDGEGNTLPAGAEGNIVIGLPLPPGTLTGLWRDTDRFVKSYLATFDGYYLTGDSGYIDEDGYVFVLGRSDDVINVAGHRLSTGSIEAVVAGHPAVAECAVVGIRDELKGQRPSGYVVLKAGVEIDPETLRTELVAMVREQIGAVATFRDVTVVGALPKTRSGKILRKTMRQIADHEQYTVPSTIEDIAVLEALEKQLRQ</sequence>
<keyword evidence="6" id="KW-1185">Reference proteome</keyword>
<feature type="domain" description="AMP-dependent synthetase/ligase" evidence="2">
    <location>
        <begin position="74"/>
        <end position="461"/>
    </location>
</feature>
<dbReference type="Proteomes" id="UP001524501">
    <property type="component" value="Unassembled WGS sequence"/>
</dbReference>
<dbReference type="InterPro" id="IPR032387">
    <property type="entry name" value="ACAS_N"/>
</dbReference>
<dbReference type="InterPro" id="IPR042099">
    <property type="entry name" value="ANL_N_sf"/>
</dbReference>
<dbReference type="InterPro" id="IPR045851">
    <property type="entry name" value="AMP-bd_C_sf"/>
</dbReference>
<name>A0ABT1Q6Y3_9NOCA</name>
<dbReference type="Pfam" id="PF00501">
    <property type="entry name" value="AMP-binding"/>
    <property type="match status" value="1"/>
</dbReference>
<comment type="similarity">
    <text evidence="1">Belongs to the ATP-dependent AMP-binding enzyme family.</text>
</comment>
<dbReference type="RefSeq" id="WP_255965329.1">
    <property type="nucleotide sequence ID" value="NZ_JANFQF010000001.1"/>
</dbReference>
<dbReference type="SUPFAM" id="SSF56801">
    <property type="entry name" value="Acetyl-CoA synthetase-like"/>
    <property type="match status" value="1"/>
</dbReference>
<evidence type="ECO:0000313" key="5">
    <source>
        <dbReference type="EMBL" id="MCQ4118008.1"/>
    </source>
</evidence>
<dbReference type="NCBIfam" id="NF001208">
    <property type="entry name" value="PRK00174.1"/>
    <property type="match status" value="1"/>
</dbReference>
<dbReference type="InterPro" id="IPR025110">
    <property type="entry name" value="AMP-bd_C"/>
</dbReference>
<evidence type="ECO:0000259" key="2">
    <source>
        <dbReference type="Pfam" id="PF00501"/>
    </source>
</evidence>
<gene>
    <name evidence="5" type="ORF">NOF53_02250</name>
</gene>
<dbReference type="InterPro" id="IPR000873">
    <property type="entry name" value="AMP-dep_synth/lig_dom"/>
</dbReference>
<dbReference type="InterPro" id="IPR020845">
    <property type="entry name" value="AMP-binding_CS"/>
</dbReference>
<dbReference type="CDD" id="cd05967">
    <property type="entry name" value="PrpE"/>
    <property type="match status" value="1"/>
</dbReference>
<dbReference type="PANTHER" id="PTHR43347">
    <property type="entry name" value="ACYL-COA SYNTHETASE"/>
    <property type="match status" value="1"/>
</dbReference>
<dbReference type="Pfam" id="PF16177">
    <property type="entry name" value="ACAS_N"/>
    <property type="match status" value="1"/>
</dbReference>
<evidence type="ECO:0000259" key="3">
    <source>
        <dbReference type="Pfam" id="PF13193"/>
    </source>
</evidence>
<reference evidence="5 6" key="1">
    <citation type="submission" date="2022-07" db="EMBL/GenBank/DDBJ databases">
        <title>Degradation activity of malathion, p-nitrophenol and potential low-temperature adaptation strategy of Rhodococcus sp. FXJ9.536.</title>
        <authorList>
            <person name="Huang J."/>
            <person name="Huang Y."/>
        </authorList>
    </citation>
    <scope>NUCLEOTIDE SEQUENCE [LARGE SCALE GENOMIC DNA]</scope>
    <source>
        <strain evidence="5 6">FXJ9.536</strain>
    </source>
</reference>
<protein>
    <submittedName>
        <fullName evidence="5">Propionyl-CoA synthetase</fullName>
    </submittedName>
</protein>
<accession>A0ABT1Q6Y3</accession>
<evidence type="ECO:0000259" key="4">
    <source>
        <dbReference type="Pfam" id="PF16177"/>
    </source>
</evidence>
<dbReference type="Gene3D" id="3.40.50.12780">
    <property type="entry name" value="N-terminal domain of ligase-like"/>
    <property type="match status" value="1"/>
</dbReference>
<evidence type="ECO:0000256" key="1">
    <source>
        <dbReference type="ARBA" id="ARBA00006432"/>
    </source>
</evidence>
<proteinExistence type="inferred from homology"/>
<dbReference type="Pfam" id="PF13193">
    <property type="entry name" value="AMP-binding_C"/>
    <property type="match status" value="1"/>
</dbReference>
<feature type="domain" description="AMP-binding enzyme C-terminal" evidence="3">
    <location>
        <begin position="525"/>
        <end position="603"/>
    </location>
</feature>